<gene>
    <name evidence="2" type="ORF">eps24b_0012</name>
    <name evidence="3" type="ORF">eps32b_0011</name>
    <name evidence="4" type="ORF">eps33b_0011</name>
</gene>
<name>A0A4Y5FR31_STRTR</name>
<accession>A0A4Y5FR31</accession>
<reference evidence="4" key="1">
    <citation type="journal article" date="2019" name="Sci. Rep.">
        <title>A comparative genomics approach for identifying host-range determinants in Streptococcus thermophilus bacteriophages.</title>
        <authorList>
            <person name="Szymczak P."/>
            <person name="Rau M.H."/>
            <person name="Monteiro J.M."/>
            <person name="Pinho M.G."/>
            <person name="Filipe S.R."/>
            <person name="Vogensen F.K."/>
            <person name="Zeidan A.A."/>
            <person name="Janzen T."/>
        </authorList>
    </citation>
    <scope>NUCLEOTIDE SEQUENCE</scope>
    <source>
        <strain evidence="2">STCH_24_eps_begin</strain>
        <strain evidence="3">STCH_32_eps_begin</strain>
        <strain evidence="4">STCH_33_eps_begin</strain>
    </source>
</reference>
<evidence type="ECO:0000256" key="1">
    <source>
        <dbReference type="SAM" id="MobiDB-lite"/>
    </source>
</evidence>
<keyword evidence="4" id="KW-0472">Membrane</keyword>
<organism evidence="4">
    <name type="scientific">Streptococcus thermophilus</name>
    <dbReference type="NCBI Taxonomy" id="1308"/>
    <lineage>
        <taxon>Bacteria</taxon>
        <taxon>Bacillati</taxon>
        <taxon>Bacillota</taxon>
        <taxon>Bacilli</taxon>
        <taxon>Lactobacillales</taxon>
        <taxon>Streptococcaceae</taxon>
        <taxon>Streptococcus</taxon>
    </lineage>
</organism>
<dbReference type="AlphaFoldDB" id="A0A4Y5FR31"/>
<dbReference type="EMBL" id="MK483549">
    <property type="protein sequence ID" value="QBR99898.1"/>
    <property type="molecule type" value="Genomic_DNA"/>
</dbReference>
<dbReference type="GO" id="GO:0016301">
    <property type="term" value="F:kinase activity"/>
    <property type="evidence" value="ECO:0007669"/>
    <property type="project" value="UniProtKB-KW"/>
</dbReference>
<dbReference type="EMBL" id="MK483533">
    <property type="protein sequence ID" value="QBR99712.1"/>
    <property type="molecule type" value="Genomic_DNA"/>
</dbReference>
<evidence type="ECO:0000313" key="4">
    <source>
        <dbReference type="EMBL" id="QBR99898.1"/>
    </source>
</evidence>
<evidence type="ECO:0000313" key="3">
    <source>
        <dbReference type="EMBL" id="QBR99841.1"/>
    </source>
</evidence>
<proteinExistence type="predicted"/>
<protein>
    <submittedName>
        <fullName evidence="4">Tyrosine-protein kinase transmembrane modulator EpsC</fullName>
    </submittedName>
</protein>
<dbReference type="EMBL" id="MK483545">
    <property type="protein sequence ID" value="QBR99841.1"/>
    <property type="molecule type" value="Genomic_DNA"/>
</dbReference>
<sequence length="59" mass="6719">MLTDRRVHDADFLTDELGLTSLGLVNHQHHHSMKKQALNLNGGYHTHNDQISSQAMKRV</sequence>
<keyword evidence="4" id="KW-0812">Transmembrane</keyword>
<feature type="region of interest" description="Disordered" evidence="1">
    <location>
        <begin position="40"/>
        <end position="59"/>
    </location>
</feature>
<feature type="compositionally biased region" description="Polar residues" evidence="1">
    <location>
        <begin position="49"/>
        <end position="59"/>
    </location>
</feature>
<dbReference type="RefSeq" id="WP_258380901.1">
    <property type="nucleotide sequence ID" value="NZ_CP072435.1"/>
</dbReference>
<keyword evidence="4" id="KW-0808">Transferase</keyword>
<keyword evidence="4" id="KW-0418">Kinase</keyword>
<evidence type="ECO:0000313" key="2">
    <source>
        <dbReference type="EMBL" id="QBR99712.1"/>
    </source>
</evidence>